<gene>
    <name evidence="9" type="ORF">C8C76_1181</name>
</gene>
<dbReference type="GO" id="GO:0005886">
    <property type="term" value="C:plasma membrane"/>
    <property type="evidence" value="ECO:0007669"/>
    <property type="project" value="UniProtKB-SubCell"/>
</dbReference>
<evidence type="ECO:0000256" key="1">
    <source>
        <dbReference type="ARBA" id="ARBA00004651"/>
    </source>
</evidence>
<reference evidence="9 10" key="1">
    <citation type="submission" date="2018-04" db="EMBL/GenBank/DDBJ databases">
        <title>Subsurface microbial communities from deep shales in Ohio and West Virginia, USA.</title>
        <authorList>
            <person name="Wrighton K."/>
        </authorList>
    </citation>
    <scope>NUCLEOTIDE SEQUENCE [LARGE SCALE GENOMIC DNA]</scope>
    <source>
        <strain evidence="9 10">WC1</strain>
    </source>
</reference>
<dbReference type="Proteomes" id="UP000244089">
    <property type="component" value="Unassembled WGS sequence"/>
</dbReference>
<evidence type="ECO:0000256" key="7">
    <source>
        <dbReference type="SAM" id="Phobius"/>
    </source>
</evidence>
<evidence type="ECO:0000256" key="2">
    <source>
        <dbReference type="ARBA" id="ARBA00008193"/>
    </source>
</evidence>
<evidence type="ECO:0000313" key="9">
    <source>
        <dbReference type="EMBL" id="PTV98210.1"/>
    </source>
</evidence>
<keyword evidence="4 7" id="KW-0812">Transmembrane</keyword>
<keyword evidence="3" id="KW-1003">Cell membrane</keyword>
<dbReference type="PANTHER" id="PTHR30506:SF3">
    <property type="entry name" value="UPF0126 INNER MEMBRANE PROTEIN YADS-RELATED"/>
    <property type="match status" value="1"/>
</dbReference>
<comment type="subcellular location">
    <subcellularLocation>
        <location evidence="1">Cell membrane</location>
        <topology evidence="1">Multi-pass membrane protein</topology>
    </subcellularLocation>
</comment>
<dbReference type="InterPro" id="IPR005115">
    <property type="entry name" value="Gly_transporter"/>
</dbReference>
<evidence type="ECO:0000256" key="3">
    <source>
        <dbReference type="ARBA" id="ARBA00022475"/>
    </source>
</evidence>
<name>A0A2T5RIL9_9FIRM</name>
<evidence type="ECO:0000256" key="5">
    <source>
        <dbReference type="ARBA" id="ARBA00022989"/>
    </source>
</evidence>
<evidence type="ECO:0000256" key="6">
    <source>
        <dbReference type="ARBA" id="ARBA00023136"/>
    </source>
</evidence>
<dbReference type="EMBL" id="QAXS01000018">
    <property type="protein sequence ID" value="PTV98210.1"/>
    <property type="molecule type" value="Genomic_DNA"/>
</dbReference>
<dbReference type="PANTHER" id="PTHR30506">
    <property type="entry name" value="INNER MEMBRANE PROTEIN"/>
    <property type="match status" value="1"/>
</dbReference>
<keyword evidence="5 7" id="KW-1133">Transmembrane helix</keyword>
<comment type="similarity">
    <text evidence="2">Belongs to the UPF0126 family.</text>
</comment>
<evidence type="ECO:0000259" key="8">
    <source>
        <dbReference type="Pfam" id="PF03458"/>
    </source>
</evidence>
<feature type="domain" description="Glycine transporter" evidence="8">
    <location>
        <begin position="6"/>
        <end position="77"/>
    </location>
</feature>
<feature type="transmembrane region" description="Helical" evidence="7">
    <location>
        <begin position="7"/>
        <end position="24"/>
    </location>
</feature>
<accession>A0A2T5RIL9</accession>
<proteinExistence type="inferred from homology"/>
<sequence>MEFISIVDIIGTIAFAMSGALRAIEKEMDYYGVAVFGITTAVAGGTIRDILINKDLPVSLANPIYLIISILSAFFTSIA</sequence>
<feature type="transmembrane region" description="Helical" evidence="7">
    <location>
        <begin position="30"/>
        <end position="47"/>
    </location>
</feature>
<protein>
    <submittedName>
        <fullName evidence="9">UPF0126 family protein</fullName>
    </submittedName>
</protein>
<evidence type="ECO:0000313" key="10">
    <source>
        <dbReference type="Proteomes" id="UP000244089"/>
    </source>
</evidence>
<evidence type="ECO:0000256" key="4">
    <source>
        <dbReference type="ARBA" id="ARBA00022692"/>
    </source>
</evidence>
<feature type="transmembrane region" description="Helical" evidence="7">
    <location>
        <begin position="59"/>
        <end position="78"/>
    </location>
</feature>
<dbReference type="AlphaFoldDB" id="A0A2T5RIL9"/>
<keyword evidence="6 7" id="KW-0472">Membrane</keyword>
<dbReference type="RefSeq" id="WP_258222453.1">
    <property type="nucleotide sequence ID" value="NZ_QAXS01000018.1"/>
</dbReference>
<dbReference type="Pfam" id="PF03458">
    <property type="entry name" value="Gly_transporter"/>
    <property type="match status" value="1"/>
</dbReference>
<organism evidence="9 10">
    <name type="scientific">Halanaerobium saccharolyticum</name>
    <dbReference type="NCBI Taxonomy" id="43595"/>
    <lineage>
        <taxon>Bacteria</taxon>
        <taxon>Bacillati</taxon>
        <taxon>Bacillota</taxon>
        <taxon>Clostridia</taxon>
        <taxon>Halanaerobiales</taxon>
        <taxon>Halanaerobiaceae</taxon>
        <taxon>Halanaerobium</taxon>
    </lineage>
</organism>
<comment type="caution">
    <text evidence="9">The sequence shown here is derived from an EMBL/GenBank/DDBJ whole genome shotgun (WGS) entry which is preliminary data.</text>
</comment>